<dbReference type="EMBL" id="GBRH01235270">
    <property type="protein sequence ID" value="JAD62625.1"/>
    <property type="molecule type" value="Transcribed_RNA"/>
</dbReference>
<organism evidence="1">
    <name type="scientific">Arundo donax</name>
    <name type="common">Giant reed</name>
    <name type="synonym">Donax arundinaceus</name>
    <dbReference type="NCBI Taxonomy" id="35708"/>
    <lineage>
        <taxon>Eukaryota</taxon>
        <taxon>Viridiplantae</taxon>
        <taxon>Streptophyta</taxon>
        <taxon>Embryophyta</taxon>
        <taxon>Tracheophyta</taxon>
        <taxon>Spermatophyta</taxon>
        <taxon>Magnoliopsida</taxon>
        <taxon>Liliopsida</taxon>
        <taxon>Poales</taxon>
        <taxon>Poaceae</taxon>
        <taxon>PACMAD clade</taxon>
        <taxon>Arundinoideae</taxon>
        <taxon>Arundineae</taxon>
        <taxon>Arundo</taxon>
    </lineage>
</organism>
<evidence type="ECO:0000313" key="1">
    <source>
        <dbReference type="EMBL" id="JAD62625.1"/>
    </source>
</evidence>
<dbReference type="AlphaFoldDB" id="A0A0A9BN51"/>
<reference evidence="1" key="1">
    <citation type="submission" date="2014-09" db="EMBL/GenBank/DDBJ databases">
        <authorList>
            <person name="Magalhaes I.L.F."/>
            <person name="Oliveira U."/>
            <person name="Santos F.R."/>
            <person name="Vidigal T.H.D.A."/>
            <person name="Brescovit A.D."/>
            <person name="Santos A.J."/>
        </authorList>
    </citation>
    <scope>NUCLEOTIDE SEQUENCE</scope>
    <source>
        <tissue evidence="1">Shoot tissue taken approximately 20 cm above the soil surface</tissue>
    </source>
</reference>
<protein>
    <submittedName>
        <fullName evidence="1">Uncharacterized protein</fullName>
    </submittedName>
</protein>
<proteinExistence type="predicted"/>
<sequence>MNKVRSTVRAKNYCYGVDYAPKFARKKYIKTRYR</sequence>
<reference evidence="1" key="2">
    <citation type="journal article" date="2015" name="Data Brief">
        <title>Shoot transcriptome of the giant reed, Arundo donax.</title>
        <authorList>
            <person name="Barrero R.A."/>
            <person name="Guerrero F.D."/>
            <person name="Moolhuijzen P."/>
            <person name="Goolsby J.A."/>
            <person name="Tidwell J."/>
            <person name="Bellgard S.E."/>
            <person name="Bellgard M.I."/>
        </authorList>
    </citation>
    <scope>NUCLEOTIDE SEQUENCE</scope>
    <source>
        <tissue evidence="1">Shoot tissue taken approximately 20 cm above the soil surface</tissue>
    </source>
</reference>
<accession>A0A0A9BN51</accession>
<name>A0A0A9BN51_ARUDO</name>